<dbReference type="EMBL" id="CP012673">
    <property type="protein sequence ID" value="AUX38685.1"/>
    <property type="molecule type" value="Genomic_DNA"/>
</dbReference>
<reference evidence="3 4" key="1">
    <citation type="submission" date="2015-09" db="EMBL/GenBank/DDBJ databases">
        <title>Sorangium comparison.</title>
        <authorList>
            <person name="Zaburannyi N."/>
            <person name="Bunk B."/>
            <person name="Overmann J."/>
            <person name="Mueller R."/>
        </authorList>
    </citation>
    <scope>NUCLEOTIDE SEQUENCE [LARGE SCALE GENOMIC DNA]</scope>
    <source>
        <strain evidence="3 4">So ce26</strain>
    </source>
</reference>
<gene>
    <name evidence="3" type="ORF">SOCE26_000630</name>
</gene>
<feature type="transmembrane region" description="Helical" evidence="2">
    <location>
        <begin position="414"/>
        <end position="435"/>
    </location>
</feature>
<sequence>MAFLEEKRERADEGAEQHEGAHDEARAPAAVDRPGEEHERDGAEGDGAGDDVNAGGAGGDVPVARSPRDWLRGAPLPGRVHLALGLVLPALVLVVNMVRVRSFTIDDAYISYRYARNLARGLGLVYNAGERIEGYTNFLWTVLLAGGIRIGLDPDVLAKVLGGLAACGSLGALYLLSDRLRPLGAIPCIATWLFASSIVQSGYAVFGLETPLFILLVLAGTEMMFRERDRGTGFPYSGLAFGLAGLTRPEAPMFIGIPMLFLGLRFFGRQNLLRGAVFAAPIACHMLWRHSYYGTWLPNTLSAKTGSLAEQIAGGQRYLTEYAQHTGPVLLLALFGLCVAIVARHRDALCVAALALAVAGYVLLVGGDWMPFYRFMSPFEPFCFLLAGLGARALLEPLLTALSARAAEVRARRAIALAASAGVLAAGSIVALGVFRTAKLERAQHRILDDDKRFWDSAAGGTAAWFQQHGQPGEIAVGDIGYIGYATDYPILDLLGLVDPVISKLPGGYTRKTGPGYVQRVFDKAPRYFVFVGSPDTCDKLPFPAQEKLRKDRRFRGVYEVSGMIRHSKGGYWCVFERRDDAPPPSPPTEAAPR</sequence>
<dbReference type="RefSeq" id="WP_234023257.1">
    <property type="nucleotide sequence ID" value="NZ_CP012673.1"/>
</dbReference>
<dbReference type="AlphaFoldDB" id="A0A2L0EHA2"/>
<feature type="transmembrane region" description="Helical" evidence="2">
    <location>
        <begin position="271"/>
        <end position="288"/>
    </location>
</feature>
<feature type="transmembrane region" description="Helical" evidence="2">
    <location>
        <begin position="322"/>
        <end position="342"/>
    </location>
</feature>
<feature type="compositionally biased region" description="Basic and acidic residues" evidence="1">
    <location>
        <begin position="1"/>
        <end position="26"/>
    </location>
</feature>
<proteinExistence type="predicted"/>
<evidence type="ECO:0008006" key="5">
    <source>
        <dbReference type="Google" id="ProtNLM"/>
    </source>
</evidence>
<feature type="transmembrane region" description="Helical" evidence="2">
    <location>
        <begin position="379"/>
        <end position="402"/>
    </location>
</feature>
<feature type="transmembrane region" description="Helical" evidence="2">
    <location>
        <begin position="189"/>
        <end position="219"/>
    </location>
</feature>
<keyword evidence="2" id="KW-0812">Transmembrane</keyword>
<keyword evidence="2" id="KW-0472">Membrane</keyword>
<evidence type="ECO:0000313" key="3">
    <source>
        <dbReference type="EMBL" id="AUX38685.1"/>
    </source>
</evidence>
<evidence type="ECO:0000313" key="4">
    <source>
        <dbReference type="Proteomes" id="UP000238348"/>
    </source>
</evidence>
<dbReference type="Proteomes" id="UP000238348">
    <property type="component" value="Chromosome"/>
</dbReference>
<organism evidence="3 4">
    <name type="scientific">Sorangium cellulosum</name>
    <name type="common">Polyangium cellulosum</name>
    <dbReference type="NCBI Taxonomy" id="56"/>
    <lineage>
        <taxon>Bacteria</taxon>
        <taxon>Pseudomonadati</taxon>
        <taxon>Myxococcota</taxon>
        <taxon>Polyangia</taxon>
        <taxon>Polyangiales</taxon>
        <taxon>Polyangiaceae</taxon>
        <taxon>Sorangium</taxon>
    </lineage>
</organism>
<feature type="transmembrane region" description="Helical" evidence="2">
    <location>
        <begin position="349"/>
        <end position="367"/>
    </location>
</feature>
<accession>A0A2L0EHA2</accession>
<feature type="transmembrane region" description="Helical" evidence="2">
    <location>
        <begin position="80"/>
        <end position="98"/>
    </location>
</feature>
<feature type="compositionally biased region" description="Basic and acidic residues" evidence="1">
    <location>
        <begin position="33"/>
        <end position="43"/>
    </location>
</feature>
<keyword evidence="2" id="KW-1133">Transmembrane helix</keyword>
<name>A0A2L0EHA2_SORCE</name>
<evidence type="ECO:0000256" key="1">
    <source>
        <dbReference type="SAM" id="MobiDB-lite"/>
    </source>
</evidence>
<feature type="region of interest" description="Disordered" evidence="1">
    <location>
        <begin position="1"/>
        <end position="59"/>
    </location>
</feature>
<evidence type="ECO:0000256" key="2">
    <source>
        <dbReference type="SAM" id="Phobius"/>
    </source>
</evidence>
<feature type="transmembrane region" description="Helical" evidence="2">
    <location>
        <begin position="156"/>
        <end position="177"/>
    </location>
</feature>
<protein>
    <recommendedName>
        <fullName evidence="5">Glycosyltransferase RgtA/B/C/D-like domain-containing protein</fullName>
    </recommendedName>
</protein>